<organism evidence="1 2">
    <name type="scientific">Chryseobacterium vrystaatense</name>
    <dbReference type="NCBI Taxonomy" id="307480"/>
    <lineage>
        <taxon>Bacteria</taxon>
        <taxon>Pseudomonadati</taxon>
        <taxon>Bacteroidota</taxon>
        <taxon>Flavobacteriia</taxon>
        <taxon>Flavobacteriales</taxon>
        <taxon>Weeksellaceae</taxon>
        <taxon>Chryseobacterium group</taxon>
        <taxon>Chryseobacterium</taxon>
    </lineage>
</organism>
<dbReference type="Proteomes" id="UP000028719">
    <property type="component" value="Unassembled WGS sequence"/>
</dbReference>
<reference evidence="1 2" key="1">
    <citation type="submission" date="2014-07" db="EMBL/GenBank/DDBJ databases">
        <title>Genome of Chryseobacterium vrystaatense LMG 22846.</title>
        <authorList>
            <person name="Pipes S.E."/>
            <person name="Stropko S.J."/>
            <person name="Newman J.D."/>
        </authorList>
    </citation>
    <scope>NUCLEOTIDE SEQUENCE [LARGE SCALE GENOMIC DNA]</scope>
    <source>
        <strain evidence="1 2">LMG 22846</strain>
    </source>
</reference>
<keyword evidence="2" id="KW-1185">Reference proteome</keyword>
<proteinExistence type="predicted"/>
<sequence>MTETDDIDLLLTLNPHGWSSCFLFVKDNTFELIITHSFSNPYLDLIQVLTNLIYGHNNATLFWYGEPGGHRIEINKIMTEQHKVMVSITQFDENFYKEQKQYSLMITFDIKLKQLITILYLQLKKTHFLLRDKQFSENRIHDFPFQEFHKFEKTAKQFLDI</sequence>
<dbReference type="RefSeq" id="WP_034748321.1">
    <property type="nucleotide sequence ID" value="NZ_JPRI01000008.1"/>
</dbReference>
<dbReference type="EMBL" id="JPRI01000008">
    <property type="protein sequence ID" value="KFF24633.1"/>
    <property type="molecule type" value="Genomic_DNA"/>
</dbReference>
<comment type="caution">
    <text evidence="1">The sequence shown here is derived from an EMBL/GenBank/DDBJ whole genome shotgun (WGS) entry which is preliminary data.</text>
</comment>
<accession>A0ABR4UJ86</accession>
<protein>
    <submittedName>
        <fullName evidence="1">Uncharacterized protein</fullName>
    </submittedName>
</protein>
<evidence type="ECO:0000313" key="2">
    <source>
        <dbReference type="Proteomes" id="UP000028719"/>
    </source>
</evidence>
<evidence type="ECO:0000313" key="1">
    <source>
        <dbReference type="EMBL" id="KFF24633.1"/>
    </source>
</evidence>
<name>A0ABR4UJ86_9FLAO</name>
<gene>
    <name evidence="1" type="ORF">IW16_20175</name>
</gene>